<name>A0ACB8UUX7_9EURO</name>
<protein>
    <submittedName>
        <fullName evidence="1">Uncharacterized protein</fullName>
    </submittedName>
</protein>
<proteinExistence type="predicted"/>
<gene>
    <name evidence="1" type="ORF">LOY88_003993</name>
</gene>
<reference evidence="1" key="1">
    <citation type="journal article" date="2022" name="bioRxiv">
        <title>Population genetic analysis of Ophidiomyces ophidiicola, the causative agent of snake fungal disease, indicates recent introductions to the USA.</title>
        <authorList>
            <person name="Ladner J.T."/>
            <person name="Palmer J.M."/>
            <person name="Ettinger C.L."/>
            <person name="Stajich J.E."/>
            <person name="Farrell T.M."/>
            <person name="Glorioso B.M."/>
            <person name="Lawson B."/>
            <person name="Price S.J."/>
            <person name="Stengle A.G."/>
            <person name="Grear D.A."/>
            <person name="Lorch J.M."/>
        </authorList>
    </citation>
    <scope>NUCLEOTIDE SEQUENCE</scope>
    <source>
        <strain evidence="1">NWHC 24266-5</strain>
    </source>
</reference>
<organism evidence="1">
    <name type="scientific">Ophidiomyces ophidiicola</name>
    <dbReference type="NCBI Taxonomy" id="1387563"/>
    <lineage>
        <taxon>Eukaryota</taxon>
        <taxon>Fungi</taxon>
        <taxon>Dikarya</taxon>
        <taxon>Ascomycota</taxon>
        <taxon>Pezizomycotina</taxon>
        <taxon>Eurotiomycetes</taxon>
        <taxon>Eurotiomycetidae</taxon>
        <taxon>Onygenales</taxon>
        <taxon>Onygenaceae</taxon>
        <taxon>Ophidiomyces</taxon>
    </lineage>
</organism>
<accession>A0ACB8UUX7</accession>
<sequence>MPPFAEARSRFLAAIEKAAKYAKQHPPGVLREPPGREASLRWETLPVEIQLSILCRCRLQDIQGLRLVCRSLHNLIDRNEHAISRDYLRIRRHGSLPSQQGPRAVHTRAPQDDVILLSDLFPPSEGPYNPKDAYTFRYLAGLQRRQDTCSKLAYYLADRVLDGYIQSDPEIKTSFASKRDRQACHERGVTLLQFKLTPIM</sequence>
<comment type="caution">
    <text evidence="1">The sequence shown here is derived from an EMBL/GenBank/DDBJ whole genome shotgun (WGS) entry which is preliminary data.</text>
</comment>
<evidence type="ECO:0000313" key="1">
    <source>
        <dbReference type="EMBL" id="KAI2385612.1"/>
    </source>
</evidence>
<dbReference type="EMBL" id="JALBCA010000056">
    <property type="protein sequence ID" value="KAI2385612.1"/>
    <property type="molecule type" value="Genomic_DNA"/>
</dbReference>